<dbReference type="RefSeq" id="WP_084932227.1">
    <property type="nucleotide sequence ID" value="NZ_MLFR01000002.1"/>
</dbReference>
<accession>A0A1X1D330</accession>
<gene>
    <name evidence="7" type="ORF">HA51_04040</name>
</gene>
<evidence type="ECO:0000313" key="8">
    <source>
        <dbReference type="Proteomes" id="UP000193558"/>
    </source>
</evidence>
<dbReference type="InterPro" id="IPR001647">
    <property type="entry name" value="HTH_TetR"/>
</dbReference>
<name>A0A1X1D330_9GAMM</name>
<dbReference type="PANTHER" id="PTHR47506:SF6">
    <property type="entry name" value="HTH-TYPE TRANSCRIPTIONAL REPRESSOR NEMR"/>
    <property type="match status" value="1"/>
</dbReference>
<evidence type="ECO:0000256" key="4">
    <source>
        <dbReference type="ARBA" id="ARBA00023163"/>
    </source>
</evidence>
<dbReference type="SUPFAM" id="SSF48498">
    <property type="entry name" value="Tetracyclin repressor-like, C-terminal domain"/>
    <property type="match status" value="1"/>
</dbReference>
<keyword evidence="3 5" id="KW-0238">DNA-binding</keyword>
<feature type="domain" description="HTH tetR-type" evidence="6">
    <location>
        <begin position="4"/>
        <end position="64"/>
    </location>
</feature>
<dbReference type="PRINTS" id="PR00455">
    <property type="entry name" value="HTHTETR"/>
</dbReference>
<dbReference type="GO" id="GO:0003677">
    <property type="term" value="F:DNA binding"/>
    <property type="evidence" value="ECO:0007669"/>
    <property type="project" value="UniProtKB-UniRule"/>
</dbReference>
<dbReference type="Pfam" id="PF00440">
    <property type="entry name" value="TetR_N"/>
    <property type="match status" value="1"/>
</dbReference>
<feature type="DNA-binding region" description="H-T-H motif" evidence="5">
    <location>
        <begin position="27"/>
        <end position="46"/>
    </location>
</feature>
<dbReference type="Gene3D" id="1.10.357.10">
    <property type="entry name" value="Tetracycline Repressor, domain 2"/>
    <property type="match status" value="1"/>
</dbReference>
<dbReference type="SUPFAM" id="SSF46689">
    <property type="entry name" value="Homeodomain-like"/>
    <property type="match status" value="1"/>
</dbReference>
<comment type="caution">
    <text evidence="7">The sequence shown here is derived from an EMBL/GenBank/DDBJ whole genome shotgun (WGS) entry which is preliminary data.</text>
</comment>
<dbReference type="InterPro" id="IPR009057">
    <property type="entry name" value="Homeodomain-like_sf"/>
</dbReference>
<keyword evidence="4" id="KW-0804">Transcription</keyword>
<evidence type="ECO:0000313" key="7">
    <source>
        <dbReference type="EMBL" id="ORM71069.1"/>
    </source>
</evidence>
<dbReference type="InterPro" id="IPR039538">
    <property type="entry name" value="BetI_C"/>
</dbReference>
<protein>
    <recommendedName>
        <fullName evidence="6">HTH tetR-type domain-containing protein</fullName>
    </recommendedName>
</protein>
<dbReference type="FunFam" id="1.10.10.60:FF:000141">
    <property type="entry name" value="TetR family transcriptional regulator"/>
    <property type="match status" value="1"/>
</dbReference>
<dbReference type="EMBL" id="MLFR01000002">
    <property type="protein sequence ID" value="ORM71069.1"/>
    <property type="molecule type" value="Genomic_DNA"/>
</dbReference>
<evidence type="ECO:0000256" key="3">
    <source>
        <dbReference type="ARBA" id="ARBA00023125"/>
    </source>
</evidence>
<dbReference type="Proteomes" id="UP000193558">
    <property type="component" value="Unassembled WGS sequence"/>
</dbReference>
<dbReference type="AlphaFoldDB" id="A0A1X1D330"/>
<sequence length="199" mass="22439">MTKLDTYQKLILAAYNCFAEKGYAATSVKEIAKRAGISQGAMYTYFQGKEELFIAIVHEEQRIALSVYEEKFAGSNLERIYEVMFRYCLTNSKFYPANHNHIWLEIMAESSRNDILRDSFIKSDIVLRQGIHNFITNGVKAGEFPSNVNLDRATIVVFSLIDGLMARKAINPAFDIEKDLPGFKETLKAIICSSASSPS</sequence>
<dbReference type="Pfam" id="PF13977">
    <property type="entry name" value="TetR_C_6"/>
    <property type="match status" value="1"/>
</dbReference>
<evidence type="ECO:0000259" key="6">
    <source>
        <dbReference type="PROSITE" id="PS50977"/>
    </source>
</evidence>
<dbReference type="PANTHER" id="PTHR47506">
    <property type="entry name" value="TRANSCRIPTIONAL REGULATORY PROTEIN"/>
    <property type="match status" value="1"/>
</dbReference>
<dbReference type="OrthoDB" id="5816932at2"/>
<reference evidence="7 8" key="1">
    <citation type="journal article" date="2017" name="Antonie Van Leeuwenhoek">
        <title>Phylogenomic resolution of the bacterial genus Pantoea and its relationship with Erwinia and Tatumella.</title>
        <authorList>
            <person name="Palmer M."/>
            <person name="Steenkamp E.T."/>
            <person name="Coetzee M.P."/>
            <person name="Chan W.Y."/>
            <person name="van Zyl E."/>
            <person name="De Maayer P."/>
            <person name="Coutinho T.A."/>
            <person name="Blom J."/>
            <person name="Smits T.H."/>
            <person name="Duffy B."/>
            <person name="Venter S.N."/>
        </authorList>
    </citation>
    <scope>NUCLEOTIDE SEQUENCE [LARGE SCALE GENOMIC DNA]</scope>
    <source>
        <strain evidence="7 8">LMG 26275</strain>
    </source>
</reference>
<proteinExistence type="predicted"/>
<dbReference type="InterPro" id="IPR036271">
    <property type="entry name" value="Tet_transcr_reg_TetR-rel_C_sf"/>
</dbReference>
<evidence type="ECO:0000256" key="2">
    <source>
        <dbReference type="ARBA" id="ARBA00023015"/>
    </source>
</evidence>
<dbReference type="PROSITE" id="PS50977">
    <property type="entry name" value="HTH_TETR_2"/>
    <property type="match status" value="1"/>
</dbReference>
<dbReference type="InterPro" id="IPR023772">
    <property type="entry name" value="DNA-bd_HTH_TetR-type_CS"/>
</dbReference>
<organism evidence="7 8">
    <name type="scientific">Pantoea rwandensis</name>
    <dbReference type="NCBI Taxonomy" id="1076550"/>
    <lineage>
        <taxon>Bacteria</taxon>
        <taxon>Pseudomonadati</taxon>
        <taxon>Pseudomonadota</taxon>
        <taxon>Gammaproteobacteria</taxon>
        <taxon>Enterobacterales</taxon>
        <taxon>Erwiniaceae</taxon>
        <taxon>Pantoea</taxon>
    </lineage>
</organism>
<dbReference type="PROSITE" id="PS01081">
    <property type="entry name" value="HTH_TETR_1"/>
    <property type="match status" value="1"/>
</dbReference>
<evidence type="ECO:0000256" key="5">
    <source>
        <dbReference type="PROSITE-ProRule" id="PRU00335"/>
    </source>
</evidence>
<keyword evidence="1" id="KW-0678">Repressor</keyword>
<keyword evidence="2" id="KW-0805">Transcription regulation</keyword>
<evidence type="ECO:0000256" key="1">
    <source>
        <dbReference type="ARBA" id="ARBA00022491"/>
    </source>
</evidence>